<dbReference type="InterPro" id="IPR017500">
    <property type="entry name" value="Phage_infect_YhgE_N"/>
</dbReference>
<evidence type="ECO:0000256" key="2">
    <source>
        <dbReference type="ARBA" id="ARBA00022692"/>
    </source>
</evidence>
<dbReference type="Pfam" id="PF12698">
    <property type="entry name" value="ABC2_membrane_3"/>
    <property type="match status" value="1"/>
</dbReference>
<organism evidence="7 8">
    <name type="scientific">Microbacterium lushaniae</name>
    <dbReference type="NCBI Taxonomy" id="2614639"/>
    <lineage>
        <taxon>Bacteria</taxon>
        <taxon>Bacillati</taxon>
        <taxon>Actinomycetota</taxon>
        <taxon>Actinomycetes</taxon>
        <taxon>Micrococcales</taxon>
        <taxon>Microbacteriaceae</taxon>
        <taxon>Microbacterium</taxon>
    </lineage>
</organism>
<sequence>MKIPQIIHAELRRLVSTPMLLVALLALLCVPILYGGLYLWANQDPYGQLARIPAAIVVSDTGATVNGAARNYGDDVAQELLDSNTFDWERVSASEAGSGLASGRFDFVIEIPADFSSAIASISSSDPKKAEIQLRTDDANNYLASTIGSQAVERIQADIVAKVIDEAGLTLLADLQTIRVKISDAATGAQELVDGLGTARTGAEQLAAGTASLATGTAELRDGAAQLNSGAGELSAGAQRVAGGTAELDRLADELGAASAGAVAQLPTARNDIAQALTAAGVDPAEIHRILTALDPVGELLDTANSRVQGAVGRIDELNTGAQEVAAGAAQLAEGSARLAEGTATAAAGAAELNDGAARLGPGTAELLDGASQLQAGLADGVSQIPESDEDTRAAQASTLADPVSVSTSDLAQAQNYGAGLAPFFAALAGWIGIYSLFLIVKPISRRAVTALRAPVRVTLAGWLTPAMFGAVQMLGLFLVLAFALRFSFANPLPTLGLLVAATATYAAIVLALNVWFGEVGEFLGLVLMVVQLVSAGGTFPWQTLPGPLAVAHHVLPMSYVVDGMRQLMYGGSLSRVWLDLGVLAIWLIAGLVLSALGVARITRRRTLRDLQPSIFG</sequence>
<dbReference type="InterPro" id="IPR051328">
    <property type="entry name" value="T7SS_ABC-Transporter"/>
</dbReference>
<keyword evidence="2 5" id="KW-0812">Transmembrane</keyword>
<reference evidence="8" key="1">
    <citation type="submission" date="2019-09" db="EMBL/GenBank/DDBJ databases">
        <title>Mumia zhuanghuii sp. nov. isolated from the intestinal contents of plateau pika (Ochotona curzoniae) in the Qinghai-Tibet plateau of China.</title>
        <authorList>
            <person name="Tian Z."/>
        </authorList>
    </citation>
    <scope>NUCLEOTIDE SEQUENCE [LARGE SCALE GENOMIC DNA]</scope>
    <source>
        <strain evidence="8">L-031</strain>
    </source>
</reference>
<comment type="subcellular location">
    <subcellularLocation>
        <location evidence="1">Membrane</location>
        <topology evidence="1">Multi-pass membrane protein</topology>
    </subcellularLocation>
</comment>
<evidence type="ECO:0000256" key="5">
    <source>
        <dbReference type="SAM" id="Phobius"/>
    </source>
</evidence>
<feature type="transmembrane region" description="Helical" evidence="5">
    <location>
        <begin position="523"/>
        <end position="542"/>
    </location>
</feature>
<dbReference type="InterPro" id="IPR013525">
    <property type="entry name" value="ABC2_TM"/>
</dbReference>
<dbReference type="SUPFAM" id="SSF58104">
    <property type="entry name" value="Methyl-accepting chemotaxis protein (MCP) signaling domain"/>
    <property type="match status" value="1"/>
</dbReference>
<dbReference type="GO" id="GO:0016020">
    <property type="term" value="C:membrane"/>
    <property type="evidence" value="ECO:0007669"/>
    <property type="project" value="UniProtKB-SubCell"/>
</dbReference>
<feature type="domain" description="ABC-2 type transporter transmembrane" evidence="6">
    <location>
        <begin position="386"/>
        <end position="597"/>
    </location>
</feature>
<evidence type="ECO:0000259" key="6">
    <source>
        <dbReference type="Pfam" id="PF12698"/>
    </source>
</evidence>
<dbReference type="AlphaFoldDB" id="A0A5J6KZS4"/>
<evidence type="ECO:0000256" key="3">
    <source>
        <dbReference type="ARBA" id="ARBA00022989"/>
    </source>
</evidence>
<dbReference type="NCBIfam" id="TIGR03061">
    <property type="entry name" value="pip_yhgE_Nterm"/>
    <property type="match status" value="1"/>
</dbReference>
<keyword evidence="3 5" id="KW-1133">Transmembrane helix</keyword>
<dbReference type="KEGG" id="mlz:F6J85_00295"/>
<dbReference type="Gene3D" id="3.40.1710.10">
    <property type="entry name" value="abc type-2 transporter like domain"/>
    <property type="match status" value="1"/>
</dbReference>
<feature type="transmembrane region" description="Helical" evidence="5">
    <location>
        <begin position="577"/>
        <end position="600"/>
    </location>
</feature>
<feature type="transmembrane region" description="Helical" evidence="5">
    <location>
        <begin position="460"/>
        <end position="484"/>
    </location>
</feature>
<dbReference type="Proteomes" id="UP000325516">
    <property type="component" value="Chromosome"/>
</dbReference>
<evidence type="ECO:0000313" key="7">
    <source>
        <dbReference type="EMBL" id="QEW01686.1"/>
    </source>
</evidence>
<dbReference type="Gene3D" id="1.10.287.950">
    <property type="entry name" value="Methyl-accepting chemotaxis protein"/>
    <property type="match status" value="1"/>
</dbReference>
<evidence type="ECO:0000256" key="1">
    <source>
        <dbReference type="ARBA" id="ARBA00004141"/>
    </source>
</evidence>
<dbReference type="GO" id="GO:0140359">
    <property type="term" value="F:ABC-type transporter activity"/>
    <property type="evidence" value="ECO:0007669"/>
    <property type="project" value="InterPro"/>
</dbReference>
<feature type="transmembrane region" description="Helical" evidence="5">
    <location>
        <begin position="496"/>
        <end position="516"/>
    </location>
</feature>
<evidence type="ECO:0000256" key="4">
    <source>
        <dbReference type="ARBA" id="ARBA00023136"/>
    </source>
</evidence>
<evidence type="ECO:0000313" key="8">
    <source>
        <dbReference type="Proteomes" id="UP000325516"/>
    </source>
</evidence>
<dbReference type="RefSeq" id="WP_150923352.1">
    <property type="nucleotide sequence ID" value="NZ_CP044232.1"/>
</dbReference>
<dbReference type="InterPro" id="IPR023908">
    <property type="entry name" value="xxxLxxG_rpt"/>
</dbReference>
<accession>A0A5J6KZS4</accession>
<protein>
    <submittedName>
        <fullName evidence="7">YhgE/Pip domain-containing protein</fullName>
    </submittedName>
</protein>
<dbReference type="PANTHER" id="PTHR43077:SF5">
    <property type="entry name" value="PHAGE INFECTION PROTEIN"/>
    <property type="match status" value="1"/>
</dbReference>
<name>A0A5J6KZS4_9MICO</name>
<dbReference type="PANTHER" id="PTHR43077">
    <property type="entry name" value="TRANSPORT PERMEASE YVFS-RELATED"/>
    <property type="match status" value="1"/>
</dbReference>
<dbReference type="InterPro" id="IPR017501">
    <property type="entry name" value="Phage_infect_YhgE_C"/>
</dbReference>
<dbReference type="NCBIfam" id="TIGR03057">
    <property type="entry name" value="xxxLxxG_by_4"/>
    <property type="match status" value="2"/>
</dbReference>
<feature type="transmembrane region" description="Helical" evidence="5">
    <location>
        <begin position="20"/>
        <end position="41"/>
    </location>
</feature>
<keyword evidence="8" id="KW-1185">Reference proteome</keyword>
<keyword evidence="4 5" id="KW-0472">Membrane</keyword>
<feature type="transmembrane region" description="Helical" evidence="5">
    <location>
        <begin position="417"/>
        <end position="440"/>
    </location>
</feature>
<dbReference type="NCBIfam" id="TIGR03062">
    <property type="entry name" value="pip_yhgE_Cterm"/>
    <property type="match status" value="1"/>
</dbReference>
<dbReference type="EMBL" id="CP044232">
    <property type="protein sequence ID" value="QEW01686.1"/>
    <property type="molecule type" value="Genomic_DNA"/>
</dbReference>
<proteinExistence type="predicted"/>
<gene>
    <name evidence="7" type="ORF">F6J85_00295</name>
</gene>